<reference evidence="2 3" key="1">
    <citation type="submission" date="2018-10" db="EMBL/GenBank/DDBJ databases">
        <title>Parasedimentitalea marina sp. nov., a psychrophilic bacterium isolated from deep seawater of the New Britain Trench.</title>
        <authorList>
            <person name="Cao J."/>
        </authorList>
    </citation>
    <scope>NUCLEOTIDE SEQUENCE [LARGE SCALE GENOMIC DNA]</scope>
    <source>
        <strain evidence="2 3">W43</strain>
    </source>
</reference>
<name>A0A3T0MZH3_9RHOB</name>
<organism evidence="2 3">
    <name type="scientific">Parasedimentitalea marina</name>
    <dbReference type="NCBI Taxonomy" id="2483033"/>
    <lineage>
        <taxon>Bacteria</taxon>
        <taxon>Pseudomonadati</taxon>
        <taxon>Pseudomonadota</taxon>
        <taxon>Alphaproteobacteria</taxon>
        <taxon>Rhodobacterales</taxon>
        <taxon>Paracoccaceae</taxon>
        <taxon>Parasedimentitalea</taxon>
    </lineage>
</organism>
<gene>
    <name evidence="2" type="ORF">EBB79_04015</name>
</gene>
<dbReference type="EMBL" id="CP033219">
    <property type="protein sequence ID" value="AZV77139.1"/>
    <property type="molecule type" value="Genomic_DNA"/>
</dbReference>
<evidence type="ECO:0000313" key="2">
    <source>
        <dbReference type="EMBL" id="AZV77139.1"/>
    </source>
</evidence>
<keyword evidence="3" id="KW-1185">Reference proteome</keyword>
<evidence type="ECO:0000313" key="3">
    <source>
        <dbReference type="Proteomes" id="UP000283063"/>
    </source>
</evidence>
<protein>
    <submittedName>
        <fullName evidence="2">Uncharacterized protein</fullName>
    </submittedName>
</protein>
<evidence type="ECO:0000256" key="1">
    <source>
        <dbReference type="SAM" id="SignalP"/>
    </source>
</evidence>
<accession>A0A3T0MZH3</accession>
<dbReference type="KEGG" id="sedi:EBB79_04015"/>
<proteinExistence type="predicted"/>
<dbReference type="Proteomes" id="UP000283063">
    <property type="component" value="Chromosome"/>
</dbReference>
<sequence>MMRASFKTLCLLFFGLAFGTSLGAQVALPRTGEVGFVRICNTSDEIAGLELITADHTQTVAEVASGTCYSGQFDKDELRHSTFVLRGPAILEVVEAPPAEEKAGIDWEKILYLFVGAVIGAISGLMRWVVSPLVAHFSSKSLVFGFRNRFLLDLKSAGIRIQMHPDITKLLSGENHGFVGGKVLSEAQLLDSIHKQVSSGEISNIEAIKALGGKV</sequence>
<dbReference type="RefSeq" id="WP_127747687.1">
    <property type="nucleotide sequence ID" value="NZ_CP033219.1"/>
</dbReference>
<keyword evidence="1" id="KW-0732">Signal</keyword>
<dbReference type="AlphaFoldDB" id="A0A3T0MZH3"/>
<feature type="signal peptide" evidence="1">
    <location>
        <begin position="1"/>
        <end position="23"/>
    </location>
</feature>
<feature type="chain" id="PRO_5019325587" evidence="1">
    <location>
        <begin position="24"/>
        <end position="215"/>
    </location>
</feature>